<dbReference type="Proteomes" id="UP000008792">
    <property type="component" value="Unassembled WGS sequence"/>
</dbReference>
<dbReference type="STRING" id="7244.B4LP56"/>
<dbReference type="EMBL" id="CH940648">
    <property type="protein sequence ID" value="EDW62250.1"/>
    <property type="molecule type" value="Genomic_DNA"/>
</dbReference>
<dbReference type="SUPFAM" id="SSF52047">
    <property type="entry name" value="RNI-like"/>
    <property type="match status" value="1"/>
</dbReference>
<evidence type="ECO:0000313" key="2">
    <source>
        <dbReference type="EMBL" id="EDW62250.1"/>
    </source>
</evidence>
<dbReference type="PANTHER" id="PTHR24111:SF0">
    <property type="entry name" value="LEUCINE-RICH REPEAT-CONTAINING PROTEIN"/>
    <property type="match status" value="1"/>
</dbReference>
<dbReference type="Gene3D" id="3.80.10.10">
    <property type="entry name" value="Ribonuclease Inhibitor"/>
    <property type="match status" value="2"/>
</dbReference>
<evidence type="ECO:0000313" key="3">
    <source>
        <dbReference type="Proteomes" id="UP000008792"/>
    </source>
</evidence>
<dbReference type="AlphaFoldDB" id="B4LP56"/>
<dbReference type="PhylomeDB" id="B4LP56"/>
<dbReference type="OrthoDB" id="272549at2759"/>
<dbReference type="HOGENOM" id="CLU_060628_0_0_1"/>
<keyword evidence="1" id="KW-0677">Repeat</keyword>
<sequence>MCDLPCIHDATKCQQPSILKGRTFPVLLLYCWHREYDKRPYKHFQFRRLDFEERMNRGYHCIRDFRTIVNYLQQRRLNSVFISSVVVSIWDARLVQDFVRSLQHVFRIELKLMRLPVEFFVMMRLNVKKMKLRELSLEGTPLTPEIASMLREFLLASNTLHTLNVSSCNLSQYNFAIVADGVYKSVSMRCFIANRLVGDKLTLDTEKITSIVGSLLMQNKLTELTMQLCEFVAQDMETIAEYLQSSKCSLRKLNLAHNLIAADGALFLMRSIAKGGKLELLDISGNTIGSHGGEWVAKYLSSCAMLQHLYLNDNQIGAEAISLILLTLKKPCCIKRLQLYGNLYDARTAMILRRLLDAKVVRQEEIDISYTFDEALQDYRVVPWR</sequence>
<proteinExistence type="predicted"/>
<gene>
    <name evidence="2" type="primary">Dvir\GJ22488</name>
    <name evidence="2" type="ORF">Dvir_GJ22488</name>
</gene>
<name>B4LP56_DROVI</name>
<accession>B4LP56</accession>
<dbReference type="PANTHER" id="PTHR24111">
    <property type="entry name" value="LEUCINE-RICH REPEAT-CONTAINING PROTEIN 34"/>
    <property type="match status" value="1"/>
</dbReference>
<evidence type="ECO:0000256" key="1">
    <source>
        <dbReference type="ARBA" id="ARBA00022737"/>
    </source>
</evidence>
<dbReference type="Pfam" id="PF13516">
    <property type="entry name" value="LRR_6"/>
    <property type="match status" value="3"/>
</dbReference>
<dbReference type="OMA" id="YDKRPYK"/>
<dbReference type="KEGG" id="dvi:6625615"/>
<dbReference type="eggNOG" id="KOG4308">
    <property type="taxonomic scope" value="Eukaryota"/>
</dbReference>
<dbReference type="InterPro" id="IPR032675">
    <property type="entry name" value="LRR_dom_sf"/>
</dbReference>
<protein>
    <submittedName>
        <fullName evidence="2">Uncharacterized protein</fullName>
    </submittedName>
</protein>
<organism evidence="2 3">
    <name type="scientific">Drosophila virilis</name>
    <name type="common">Fruit fly</name>
    <dbReference type="NCBI Taxonomy" id="7244"/>
    <lineage>
        <taxon>Eukaryota</taxon>
        <taxon>Metazoa</taxon>
        <taxon>Ecdysozoa</taxon>
        <taxon>Arthropoda</taxon>
        <taxon>Hexapoda</taxon>
        <taxon>Insecta</taxon>
        <taxon>Pterygota</taxon>
        <taxon>Neoptera</taxon>
        <taxon>Endopterygota</taxon>
        <taxon>Diptera</taxon>
        <taxon>Brachycera</taxon>
        <taxon>Muscomorpha</taxon>
        <taxon>Ephydroidea</taxon>
        <taxon>Drosophilidae</taxon>
        <taxon>Drosophila</taxon>
    </lineage>
</organism>
<dbReference type="FunCoup" id="B4LP56">
    <property type="interactions" value="49"/>
</dbReference>
<dbReference type="InParanoid" id="B4LP56"/>
<dbReference type="InterPro" id="IPR052201">
    <property type="entry name" value="LRR-containing_regulator"/>
</dbReference>
<keyword evidence="3" id="KW-1185">Reference proteome</keyword>
<reference evidence="2 3" key="1">
    <citation type="journal article" date="2007" name="Nature">
        <title>Evolution of genes and genomes on the Drosophila phylogeny.</title>
        <authorList>
            <consortium name="Drosophila 12 Genomes Consortium"/>
            <person name="Clark A.G."/>
            <person name="Eisen M.B."/>
            <person name="Smith D.R."/>
            <person name="Bergman C.M."/>
            <person name="Oliver B."/>
            <person name="Markow T.A."/>
            <person name="Kaufman T.C."/>
            <person name="Kellis M."/>
            <person name="Gelbart W."/>
            <person name="Iyer V.N."/>
            <person name="Pollard D.A."/>
            <person name="Sackton T.B."/>
            <person name="Larracuente A.M."/>
            <person name="Singh N.D."/>
            <person name="Abad J.P."/>
            <person name="Abt D.N."/>
            <person name="Adryan B."/>
            <person name="Aguade M."/>
            <person name="Akashi H."/>
            <person name="Anderson W.W."/>
            <person name="Aquadro C.F."/>
            <person name="Ardell D.H."/>
            <person name="Arguello R."/>
            <person name="Artieri C.G."/>
            <person name="Barbash D.A."/>
            <person name="Barker D."/>
            <person name="Barsanti P."/>
            <person name="Batterham P."/>
            <person name="Batzoglou S."/>
            <person name="Begun D."/>
            <person name="Bhutkar A."/>
            <person name="Blanco E."/>
            <person name="Bosak S.A."/>
            <person name="Bradley R.K."/>
            <person name="Brand A.D."/>
            <person name="Brent M.R."/>
            <person name="Brooks A.N."/>
            <person name="Brown R.H."/>
            <person name="Butlin R.K."/>
            <person name="Caggese C."/>
            <person name="Calvi B.R."/>
            <person name="Bernardo de Carvalho A."/>
            <person name="Caspi A."/>
            <person name="Castrezana S."/>
            <person name="Celniker S.E."/>
            <person name="Chang J.L."/>
            <person name="Chapple C."/>
            <person name="Chatterji S."/>
            <person name="Chinwalla A."/>
            <person name="Civetta A."/>
            <person name="Clifton S.W."/>
            <person name="Comeron J.M."/>
            <person name="Costello J.C."/>
            <person name="Coyne J.A."/>
            <person name="Daub J."/>
            <person name="David R.G."/>
            <person name="Delcher A.L."/>
            <person name="Delehaunty K."/>
            <person name="Do C.B."/>
            <person name="Ebling H."/>
            <person name="Edwards K."/>
            <person name="Eickbush T."/>
            <person name="Evans J.D."/>
            <person name="Filipski A."/>
            <person name="Findeiss S."/>
            <person name="Freyhult E."/>
            <person name="Fulton L."/>
            <person name="Fulton R."/>
            <person name="Garcia A.C."/>
            <person name="Gardiner A."/>
            <person name="Garfield D.A."/>
            <person name="Garvin B.E."/>
            <person name="Gibson G."/>
            <person name="Gilbert D."/>
            <person name="Gnerre S."/>
            <person name="Godfrey J."/>
            <person name="Good R."/>
            <person name="Gotea V."/>
            <person name="Gravely B."/>
            <person name="Greenberg A.J."/>
            <person name="Griffiths-Jones S."/>
            <person name="Gross S."/>
            <person name="Guigo R."/>
            <person name="Gustafson E.A."/>
            <person name="Haerty W."/>
            <person name="Hahn M.W."/>
            <person name="Halligan D.L."/>
            <person name="Halpern A.L."/>
            <person name="Halter G.M."/>
            <person name="Han M.V."/>
            <person name="Heger A."/>
            <person name="Hillier L."/>
            <person name="Hinrichs A.S."/>
            <person name="Holmes I."/>
            <person name="Hoskins R.A."/>
            <person name="Hubisz M.J."/>
            <person name="Hultmark D."/>
            <person name="Huntley M.A."/>
            <person name="Jaffe D.B."/>
            <person name="Jagadeeshan S."/>
            <person name="Jeck W.R."/>
            <person name="Johnson J."/>
            <person name="Jones C.D."/>
            <person name="Jordan W.C."/>
            <person name="Karpen G.H."/>
            <person name="Kataoka E."/>
            <person name="Keightley P.D."/>
            <person name="Kheradpour P."/>
            <person name="Kirkness E.F."/>
            <person name="Koerich L.B."/>
            <person name="Kristiansen K."/>
            <person name="Kudrna D."/>
            <person name="Kulathinal R.J."/>
            <person name="Kumar S."/>
            <person name="Kwok R."/>
            <person name="Lander E."/>
            <person name="Langley C.H."/>
            <person name="Lapoint R."/>
            <person name="Lazzaro B.P."/>
            <person name="Lee S.J."/>
            <person name="Levesque L."/>
            <person name="Li R."/>
            <person name="Lin C.F."/>
            <person name="Lin M.F."/>
            <person name="Lindblad-Toh K."/>
            <person name="Llopart A."/>
            <person name="Long M."/>
            <person name="Low L."/>
            <person name="Lozovsky E."/>
            <person name="Lu J."/>
            <person name="Luo M."/>
            <person name="Machado C.A."/>
            <person name="Makalowski W."/>
            <person name="Marzo M."/>
            <person name="Matsuda M."/>
            <person name="Matzkin L."/>
            <person name="McAllister B."/>
            <person name="McBride C.S."/>
            <person name="McKernan B."/>
            <person name="McKernan K."/>
            <person name="Mendez-Lago M."/>
            <person name="Minx P."/>
            <person name="Mollenhauer M.U."/>
            <person name="Montooth K."/>
            <person name="Mount S.M."/>
            <person name="Mu X."/>
            <person name="Myers E."/>
            <person name="Negre B."/>
            <person name="Newfeld S."/>
            <person name="Nielsen R."/>
            <person name="Noor M.A."/>
            <person name="O'Grady P."/>
            <person name="Pachter L."/>
            <person name="Papaceit M."/>
            <person name="Parisi M.J."/>
            <person name="Parisi M."/>
            <person name="Parts L."/>
            <person name="Pedersen J.S."/>
            <person name="Pesole G."/>
            <person name="Phillippy A.M."/>
            <person name="Ponting C.P."/>
            <person name="Pop M."/>
            <person name="Porcelli D."/>
            <person name="Powell J.R."/>
            <person name="Prohaska S."/>
            <person name="Pruitt K."/>
            <person name="Puig M."/>
            <person name="Quesneville H."/>
            <person name="Ram K.R."/>
            <person name="Rand D."/>
            <person name="Rasmussen M.D."/>
            <person name="Reed L.K."/>
            <person name="Reenan R."/>
            <person name="Reily A."/>
            <person name="Remington K.A."/>
            <person name="Rieger T.T."/>
            <person name="Ritchie M.G."/>
            <person name="Robin C."/>
            <person name="Rogers Y.H."/>
            <person name="Rohde C."/>
            <person name="Rozas J."/>
            <person name="Rubenfield M.J."/>
            <person name="Ruiz A."/>
            <person name="Russo S."/>
            <person name="Salzberg S.L."/>
            <person name="Sanchez-Gracia A."/>
            <person name="Saranga D.J."/>
            <person name="Sato H."/>
            <person name="Schaeffer S.W."/>
            <person name="Schatz M.C."/>
            <person name="Schlenke T."/>
            <person name="Schwartz R."/>
            <person name="Segarra C."/>
            <person name="Singh R.S."/>
            <person name="Sirot L."/>
            <person name="Sirota M."/>
            <person name="Sisneros N.B."/>
            <person name="Smith C.D."/>
            <person name="Smith T.F."/>
            <person name="Spieth J."/>
            <person name="Stage D.E."/>
            <person name="Stark A."/>
            <person name="Stephan W."/>
            <person name="Strausberg R.L."/>
            <person name="Strempel S."/>
            <person name="Sturgill D."/>
            <person name="Sutton G."/>
            <person name="Sutton G.G."/>
            <person name="Tao W."/>
            <person name="Teichmann S."/>
            <person name="Tobari Y.N."/>
            <person name="Tomimura Y."/>
            <person name="Tsolas J.M."/>
            <person name="Valente V.L."/>
            <person name="Venter E."/>
            <person name="Venter J.C."/>
            <person name="Vicario S."/>
            <person name="Vieira F.G."/>
            <person name="Vilella A.J."/>
            <person name="Villasante A."/>
            <person name="Walenz B."/>
            <person name="Wang J."/>
            <person name="Wasserman M."/>
            <person name="Watts T."/>
            <person name="Wilson D."/>
            <person name="Wilson R.K."/>
            <person name="Wing R.A."/>
            <person name="Wolfner M.F."/>
            <person name="Wong A."/>
            <person name="Wong G.K."/>
            <person name="Wu C.I."/>
            <person name="Wu G."/>
            <person name="Yamamoto D."/>
            <person name="Yang H.P."/>
            <person name="Yang S.P."/>
            <person name="Yorke J.A."/>
            <person name="Yoshida K."/>
            <person name="Zdobnov E."/>
            <person name="Zhang P."/>
            <person name="Zhang Y."/>
            <person name="Zimin A.V."/>
            <person name="Baldwin J."/>
            <person name="Abdouelleil A."/>
            <person name="Abdulkadir J."/>
            <person name="Abebe A."/>
            <person name="Abera B."/>
            <person name="Abreu J."/>
            <person name="Acer S.C."/>
            <person name="Aftuck L."/>
            <person name="Alexander A."/>
            <person name="An P."/>
            <person name="Anderson E."/>
            <person name="Anderson S."/>
            <person name="Arachi H."/>
            <person name="Azer M."/>
            <person name="Bachantsang P."/>
            <person name="Barry A."/>
            <person name="Bayul T."/>
            <person name="Berlin A."/>
            <person name="Bessette D."/>
            <person name="Bloom T."/>
            <person name="Blye J."/>
            <person name="Boguslavskiy L."/>
            <person name="Bonnet C."/>
            <person name="Boukhgalter B."/>
            <person name="Bourzgui I."/>
            <person name="Brown A."/>
            <person name="Cahill P."/>
            <person name="Channer S."/>
            <person name="Cheshatsang Y."/>
            <person name="Chuda L."/>
            <person name="Citroen M."/>
            <person name="Collymore A."/>
            <person name="Cooke P."/>
            <person name="Costello M."/>
            <person name="D'Aco K."/>
            <person name="Daza R."/>
            <person name="De Haan G."/>
            <person name="DeGray S."/>
            <person name="DeMaso C."/>
            <person name="Dhargay N."/>
            <person name="Dooley K."/>
            <person name="Dooley E."/>
            <person name="Doricent M."/>
            <person name="Dorje P."/>
            <person name="Dorjee K."/>
            <person name="Dupes A."/>
            <person name="Elong R."/>
            <person name="Falk J."/>
            <person name="Farina A."/>
            <person name="Faro S."/>
            <person name="Ferguson D."/>
            <person name="Fisher S."/>
            <person name="Foley C.D."/>
            <person name="Franke A."/>
            <person name="Friedrich D."/>
            <person name="Gadbois L."/>
            <person name="Gearin G."/>
            <person name="Gearin C.R."/>
            <person name="Giannoukos G."/>
            <person name="Goode T."/>
            <person name="Graham J."/>
            <person name="Grandbois E."/>
            <person name="Grewal S."/>
            <person name="Gyaltsen K."/>
            <person name="Hafez N."/>
            <person name="Hagos B."/>
            <person name="Hall J."/>
            <person name="Henson C."/>
            <person name="Hollinger A."/>
            <person name="Honan T."/>
            <person name="Huard M.D."/>
            <person name="Hughes L."/>
            <person name="Hurhula B."/>
            <person name="Husby M.E."/>
            <person name="Kamat A."/>
            <person name="Kanga B."/>
            <person name="Kashin S."/>
            <person name="Khazanovich D."/>
            <person name="Kisner P."/>
            <person name="Lance K."/>
            <person name="Lara M."/>
            <person name="Lee W."/>
            <person name="Lennon N."/>
            <person name="Letendre F."/>
            <person name="LeVine R."/>
            <person name="Lipovsky A."/>
            <person name="Liu X."/>
            <person name="Liu J."/>
            <person name="Liu S."/>
            <person name="Lokyitsang T."/>
            <person name="Lokyitsang Y."/>
            <person name="Lubonja R."/>
            <person name="Lui A."/>
            <person name="MacDonald P."/>
            <person name="Magnisalis V."/>
            <person name="Maru K."/>
            <person name="Matthews C."/>
            <person name="McCusker W."/>
            <person name="McDonough S."/>
            <person name="Mehta T."/>
            <person name="Meldrim J."/>
            <person name="Meneus L."/>
            <person name="Mihai O."/>
            <person name="Mihalev A."/>
            <person name="Mihova T."/>
            <person name="Mittelman R."/>
            <person name="Mlenga V."/>
            <person name="Montmayeur A."/>
            <person name="Mulrain L."/>
            <person name="Navidi A."/>
            <person name="Naylor J."/>
            <person name="Negash T."/>
            <person name="Nguyen T."/>
            <person name="Nguyen N."/>
            <person name="Nicol R."/>
            <person name="Norbu C."/>
            <person name="Norbu N."/>
            <person name="Novod N."/>
            <person name="O'Neill B."/>
            <person name="Osman S."/>
            <person name="Markiewicz E."/>
            <person name="Oyono O.L."/>
            <person name="Patti C."/>
            <person name="Phunkhang P."/>
            <person name="Pierre F."/>
            <person name="Priest M."/>
            <person name="Raghuraman S."/>
            <person name="Rege F."/>
            <person name="Reyes R."/>
            <person name="Rise C."/>
            <person name="Rogov P."/>
            <person name="Ross K."/>
            <person name="Ryan E."/>
            <person name="Settipalli S."/>
            <person name="Shea T."/>
            <person name="Sherpa N."/>
            <person name="Shi L."/>
            <person name="Shih D."/>
            <person name="Sparrow T."/>
            <person name="Spaulding J."/>
            <person name="Stalker J."/>
            <person name="Stange-Thomann N."/>
            <person name="Stavropoulos S."/>
            <person name="Stone C."/>
            <person name="Strader C."/>
            <person name="Tesfaye S."/>
            <person name="Thomson T."/>
            <person name="Thoulutsang Y."/>
            <person name="Thoulutsang D."/>
            <person name="Topham K."/>
            <person name="Topping I."/>
            <person name="Tsamla T."/>
            <person name="Vassiliev H."/>
            <person name="Vo A."/>
            <person name="Wangchuk T."/>
            <person name="Wangdi T."/>
            <person name="Weiand M."/>
            <person name="Wilkinson J."/>
            <person name="Wilson A."/>
            <person name="Yadav S."/>
            <person name="Young G."/>
            <person name="Yu Q."/>
            <person name="Zembek L."/>
            <person name="Zhong D."/>
            <person name="Zimmer A."/>
            <person name="Zwirko Z."/>
            <person name="Jaffe D.B."/>
            <person name="Alvarez P."/>
            <person name="Brockman W."/>
            <person name="Butler J."/>
            <person name="Chin C."/>
            <person name="Gnerre S."/>
            <person name="Grabherr M."/>
            <person name="Kleber M."/>
            <person name="Mauceli E."/>
            <person name="MacCallum I."/>
        </authorList>
    </citation>
    <scope>NUCLEOTIDE SEQUENCE [LARGE SCALE GENOMIC DNA]</scope>
    <source>
        <strain evidence="3">Tucson 15010-1051.87</strain>
    </source>
</reference>
<dbReference type="SMART" id="SM00368">
    <property type="entry name" value="LRR_RI"/>
    <property type="match status" value="4"/>
</dbReference>
<dbReference type="InterPro" id="IPR001611">
    <property type="entry name" value="Leu-rich_rpt"/>
</dbReference>